<evidence type="ECO:0000313" key="30">
    <source>
        <dbReference type="EMBL" id="SSX27877.1"/>
    </source>
</evidence>
<dbReference type="Gene3D" id="2.60.40.1110">
    <property type="match status" value="1"/>
</dbReference>
<name>A0A336MHS1_CULSO</name>
<protein>
    <recommendedName>
        <fullName evidence="23">Cyclin-G-associated kinase</fullName>
        <ecNumber evidence="6">2.7.11.1</ecNumber>
    </recommendedName>
    <alternativeName>
        <fullName evidence="24">DnaJ homolog subfamily C member 26</fullName>
    </alternativeName>
</protein>
<evidence type="ECO:0000256" key="12">
    <source>
        <dbReference type="ARBA" id="ARBA00022741"/>
    </source>
</evidence>
<dbReference type="SMART" id="SM00271">
    <property type="entry name" value="DnaJ"/>
    <property type="match status" value="1"/>
</dbReference>
<comment type="function">
    <text evidence="22">Associates with cyclin G and CDK5. Seems to act as an auxilin homolog that is involved in the uncoating of clathrin-coated vesicles by Hsc70 in non-neuronal cells. Expression oscillates slightly during the cell cycle, peaking at G1. May play a role in clathrin-mediated endocytosis and intracellular trafficking, and in the dynamics of clathrin assembly/disassembly.</text>
</comment>
<organism evidence="30">
    <name type="scientific">Culicoides sonorensis</name>
    <name type="common">Biting midge</name>
    <dbReference type="NCBI Taxonomy" id="179676"/>
    <lineage>
        <taxon>Eukaryota</taxon>
        <taxon>Metazoa</taxon>
        <taxon>Ecdysozoa</taxon>
        <taxon>Arthropoda</taxon>
        <taxon>Hexapoda</taxon>
        <taxon>Insecta</taxon>
        <taxon>Pterygota</taxon>
        <taxon>Neoptera</taxon>
        <taxon>Endopterygota</taxon>
        <taxon>Diptera</taxon>
        <taxon>Nematocera</taxon>
        <taxon>Chironomoidea</taxon>
        <taxon>Ceratopogonidae</taxon>
        <taxon>Ceratopogoninae</taxon>
        <taxon>Culicoides</taxon>
        <taxon>Monoculicoides</taxon>
    </lineage>
</organism>
<dbReference type="FunFam" id="1.10.287.110:FF:000002">
    <property type="entry name" value="putative tyrosine-protein phosphatase auxilin isoform X2"/>
    <property type="match status" value="1"/>
</dbReference>
<evidence type="ECO:0000256" key="10">
    <source>
        <dbReference type="ARBA" id="ARBA00022553"/>
    </source>
</evidence>
<evidence type="ECO:0000259" key="27">
    <source>
        <dbReference type="PROSITE" id="PS50076"/>
    </source>
</evidence>
<dbReference type="GO" id="GO:0048471">
    <property type="term" value="C:perinuclear region of cytoplasm"/>
    <property type="evidence" value="ECO:0007669"/>
    <property type="project" value="UniProtKB-SubCell"/>
</dbReference>
<dbReference type="Gene3D" id="1.10.510.10">
    <property type="entry name" value="Transferase(Phosphotransferase) domain 1"/>
    <property type="match status" value="1"/>
</dbReference>
<dbReference type="PROSITE" id="PS00108">
    <property type="entry name" value="PROTEIN_KINASE_ST"/>
    <property type="match status" value="1"/>
</dbReference>
<dbReference type="Pfam" id="PF00069">
    <property type="entry name" value="Pkinase"/>
    <property type="match status" value="1"/>
</dbReference>
<dbReference type="PROSITE" id="PS51182">
    <property type="entry name" value="C2_TENSIN"/>
    <property type="match status" value="1"/>
</dbReference>
<comment type="catalytic activity">
    <reaction evidence="21">
        <text>L-seryl-[protein] + ATP = O-phospho-L-seryl-[protein] + ADP + H(+)</text>
        <dbReference type="Rhea" id="RHEA:17989"/>
        <dbReference type="Rhea" id="RHEA-COMP:9863"/>
        <dbReference type="Rhea" id="RHEA-COMP:11604"/>
        <dbReference type="ChEBI" id="CHEBI:15378"/>
        <dbReference type="ChEBI" id="CHEBI:29999"/>
        <dbReference type="ChEBI" id="CHEBI:30616"/>
        <dbReference type="ChEBI" id="CHEBI:83421"/>
        <dbReference type="ChEBI" id="CHEBI:456216"/>
        <dbReference type="EC" id="2.7.11.1"/>
    </reaction>
</comment>
<dbReference type="GO" id="GO:0045747">
    <property type="term" value="P:positive regulation of Notch signaling pathway"/>
    <property type="evidence" value="ECO:0007669"/>
    <property type="project" value="TreeGrafter"/>
</dbReference>
<feature type="region of interest" description="Disordered" evidence="25">
    <location>
        <begin position="841"/>
        <end position="874"/>
    </location>
</feature>
<dbReference type="AlphaFoldDB" id="A0A336MHS1"/>
<evidence type="ECO:0000256" key="14">
    <source>
        <dbReference type="ARBA" id="ARBA00022840"/>
    </source>
</evidence>
<feature type="region of interest" description="Disordered" evidence="25">
    <location>
        <begin position="784"/>
        <end position="810"/>
    </location>
</feature>
<dbReference type="FunFam" id="3.90.190.10:FF:000099">
    <property type="entry name" value="Blast:Cyclin-G-associated kinase"/>
    <property type="match status" value="1"/>
</dbReference>
<dbReference type="Pfam" id="PF00226">
    <property type="entry name" value="DnaJ"/>
    <property type="match status" value="1"/>
</dbReference>
<evidence type="ECO:0000256" key="5">
    <source>
        <dbReference type="ARBA" id="ARBA00005490"/>
    </source>
</evidence>
<dbReference type="OMA" id="HYKNTNL"/>
<dbReference type="InterPro" id="IPR014020">
    <property type="entry name" value="Tensin_C2-dom"/>
</dbReference>
<keyword evidence="7" id="KW-0488">Methylation</keyword>
<keyword evidence="12" id="KW-0547">Nucleotide-binding</keyword>
<dbReference type="GO" id="GO:0004674">
    <property type="term" value="F:protein serine/threonine kinase activity"/>
    <property type="evidence" value="ECO:0007669"/>
    <property type="project" value="UniProtKB-KW"/>
</dbReference>
<dbReference type="PROSITE" id="PS50011">
    <property type="entry name" value="PROTEIN_KINASE_DOM"/>
    <property type="match status" value="1"/>
</dbReference>
<evidence type="ECO:0000256" key="16">
    <source>
        <dbReference type="ARBA" id="ARBA00022990"/>
    </source>
</evidence>
<feature type="domain" description="Phosphatase tensin-type" evidence="28">
    <location>
        <begin position="426"/>
        <end position="601"/>
    </location>
</feature>
<proteinExistence type="inferred from homology"/>
<dbReference type="GO" id="GO:2000369">
    <property type="term" value="P:regulation of clathrin-dependent endocytosis"/>
    <property type="evidence" value="ECO:0007669"/>
    <property type="project" value="TreeGrafter"/>
</dbReference>
<feature type="domain" description="J" evidence="27">
    <location>
        <begin position="1129"/>
        <end position="1196"/>
    </location>
</feature>
<keyword evidence="14" id="KW-0067">ATP-binding</keyword>
<evidence type="ECO:0000259" key="29">
    <source>
        <dbReference type="PROSITE" id="PS51182"/>
    </source>
</evidence>
<keyword evidence="15" id="KW-0965">Cell junction</keyword>
<dbReference type="InterPro" id="IPR036869">
    <property type="entry name" value="J_dom_sf"/>
</dbReference>
<feature type="region of interest" description="Disordered" evidence="25">
    <location>
        <begin position="328"/>
        <end position="385"/>
    </location>
</feature>
<dbReference type="InterPro" id="IPR029021">
    <property type="entry name" value="Prot-tyrosine_phosphatase-like"/>
</dbReference>
<dbReference type="InterPro" id="IPR001623">
    <property type="entry name" value="DnaJ_domain"/>
</dbReference>
<feature type="compositionally biased region" description="Low complexity" evidence="25">
    <location>
        <begin position="1039"/>
        <end position="1049"/>
    </location>
</feature>
<evidence type="ECO:0000256" key="8">
    <source>
        <dbReference type="ARBA" id="ARBA00022490"/>
    </source>
</evidence>
<dbReference type="SUPFAM" id="SSF49562">
    <property type="entry name" value="C2 domain (Calcium/lipid-binding domain, CaLB)"/>
    <property type="match status" value="1"/>
</dbReference>
<comment type="similarity">
    <text evidence="5">Belongs to the protein kinase superfamily. AGC Ser/Thr protein kinase family. PKC subfamily.</text>
</comment>
<evidence type="ECO:0000256" key="2">
    <source>
        <dbReference type="ARBA" id="ARBA00004246"/>
    </source>
</evidence>
<dbReference type="InterPro" id="IPR000719">
    <property type="entry name" value="Prot_kinase_dom"/>
</dbReference>
<dbReference type="Pfam" id="PF10409">
    <property type="entry name" value="PTEN_C2"/>
    <property type="match status" value="1"/>
</dbReference>
<evidence type="ECO:0000259" key="26">
    <source>
        <dbReference type="PROSITE" id="PS50011"/>
    </source>
</evidence>
<dbReference type="Gene3D" id="3.90.190.10">
    <property type="entry name" value="Protein tyrosine phosphatase superfamily"/>
    <property type="match status" value="1"/>
</dbReference>
<dbReference type="GO" id="GO:0005925">
    <property type="term" value="C:focal adhesion"/>
    <property type="evidence" value="ECO:0007669"/>
    <property type="project" value="UniProtKB-SubCell"/>
</dbReference>
<dbReference type="InterPro" id="IPR011009">
    <property type="entry name" value="Kinase-like_dom_sf"/>
</dbReference>
<dbReference type="PROSITE" id="PS51181">
    <property type="entry name" value="PPASE_TENSIN"/>
    <property type="match status" value="1"/>
</dbReference>
<evidence type="ECO:0000256" key="22">
    <source>
        <dbReference type="ARBA" id="ARBA00054326"/>
    </source>
</evidence>
<evidence type="ECO:0000256" key="19">
    <source>
        <dbReference type="ARBA" id="ARBA00023329"/>
    </source>
</evidence>
<evidence type="ECO:0000256" key="13">
    <source>
        <dbReference type="ARBA" id="ARBA00022777"/>
    </source>
</evidence>
<keyword evidence="18" id="KW-0131">Cell cycle</keyword>
<keyword evidence="9" id="KW-0723">Serine/threonine-protein kinase</keyword>
<dbReference type="GO" id="GO:0030136">
    <property type="term" value="C:clathrin-coated vesicle"/>
    <property type="evidence" value="ECO:0007669"/>
    <property type="project" value="UniProtKB-SubCell"/>
</dbReference>
<evidence type="ECO:0000256" key="3">
    <source>
        <dbReference type="ARBA" id="ARBA00004556"/>
    </source>
</evidence>
<reference evidence="30" key="1">
    <citation type="submission" date="2018-07" db="EMBL/GenBank/DDBJ databases">
        <authorList>
            <person name="Quirk P.G."/>
            <person name="Krulwich T.A."/>
        </authorList>
    </citation>
    <scope>NUCLEOTIDE SEQUENCE</scope>
</reference>
<dbReference type="CDD" id="cd06257">
    <property type="entry name" value="DnaJ"/>
    <property type="match status" value="1"/>
</dbReference>
<evidence type="ECO:0000256" key="7">
    <source>
        <dbReference type="ARBA" id="ARBA00022481"/>
    </source>
</evidence>
<dbReference type="FunFam" id="1.10.510.10:FF:000228">
    <property type="entry name" value="cyclin-G-associated kinase isoform X1"/>
    <property type="match status" value="1"/>
</dbReference>
<dbReference type="FunFam" id="2.60.40.1110:FF:000001">
    <property type="entry name" value="cyclin-G-associated kinase isoform X2"/>
    <property type="match status" value="1"/>
</dbReference>
<evidence type="ECO:0000256" key="20">
    <source>
        <dbReference type="ARBA" id="ARBA00047899"/>
    </source>
</evidence>
<dbReference type="InterPro" id="IPR035892">
    <property type="entry name" value="C2_domain_sf"/>
</dbReference>
<accession>A0A336MHS1</accession>
<feature type="compositionally biased region" description="Pro residues" evidence="25">
    <location>
        <begin position="797"/>
        <end position="808"/>
    </location>
</feature>
<dbReference type="PANTHER" id="PTHR22967">
    <property type="entry name" value="SERINE/THREONINE PROTEIN KINASE"/>
    <property type="match status" value="1"/>
</dbReference>
<feature type="compositionally biased region" description="Low complexity" evidence="25">
    <location>
        <begin position="368"/>
        <end position="378"/>
    </location>
</feature>
<feature type="compositionally biased region" description="Polar residues" evidence="25">
    <location>
        <begin position="911"/>
        <end position="947"/>
    </location>
</feature>
<keyword evidence="16" id="KW-0007">Acetylation</keyword>
<dbReference type="SUPFAM" id="SSF56112">
    <property type="entry name" value="Protein kinase-like (PK-like)"/>
    <property type="match status" value="1"/>
</dbReference>
<keyword evidence="17" id="KW-0333">Golgi apparatus</keyword>
<evidence type="ECO:0000256" key="9">
    <source>
        <dbReference type="ARBA" id="ARBA00022527"/>
    </source>
</evidence>
<dbReference type="EC" id="2.7.11.1" evidence="6"/>
<dbReference type="GO" id="GO:0035612">
    <property type="term" value="F:AP-2 adaptor complex binding"/>
    <property type="evidence" value="ECO:0007669"/>
    <property type="project" value="TreeGrafter"/>
</dbReference>
<dbReference type="InterPro" id="IPR008271">
    <property type="entry name" value="Ser/Thr_kinase_AS"/>
</dbReference>
<comment type="subcellular location">
    <subcellularLocation>
        <location evidence="2">Cell junction</location>
        <location evidence="2">Focal adhesion</location>
    </subcellularLocation>
    <subcellularLocation>
        <location evidence="3">Cytoplasm</location>
        <location evidence="3">Perinuclear region</location>
    </subcellularLocation>
    <subcellularLocation>
        <location evidence="1">Cytoplasmic vesicle</location>
        <location evidence="1">Clathrin-coated vesicle</location>
    </subcellularLocation>
    <subcellularLocation>
        <location evidence="4">Golgi apparatus</location>
        <location evidence="4">trans-Golgi network</location>
    </subcellularLocation>
</comment>
<keyword evidence="19" id="KW-0968">Cytoplasmic vesicle</keyword>
<dbReference type="InterPro" id="IPR029023">
    <property type="entry name" value="Tensin_phosphatase"/>
</dbReference>
<evidence type="ECO:0000259" key="28">
    <source>
        <dbReference type="PROSITE" id="PS51181"/>
    </source>
</evidence>
<dbReference type="VEuPathDB" id="VectorBase:CSON014931"/>
<dbReference type="SUPFAM" id="SSF52799">
    <property type="entry name" value="(Phosphotyrosine protein) phosphatases II"/>
    <property type="match status" value="1"/>
</dbReference>
<comment type="catalytic activity">
    <reaction evidence="20">
        <text>L-threonyl-[protein] + ATP = O-phospho-L-threonyl-[protein] + ADP + H(+)</text>
        <dbReference type="Rhea" id="RHEA:46608"/>
        <dbReference type="Rhea" id="RHEA-COMP:11060"/>
        <dbReference type="Rhea" id="RHEA-COMP:11605"/>
        <dbReference type="ChEBI" id="CHEBI:15378"/>
        <dbReference type="ChEBI" id="CHEBI:30013"/>
        <dbReference type="ChEBI" id="CHEBI:30616"/>
        <dbReference type="ChEBI" id="CHEBI:61977"/>
        <dbReference type="ChEBI" id="CHEBI:456216"/>
        <dbReference type="EC" id="2.7.11.1"/>
    </reaction>
</comment>
<dbReference type="SUPFAM" id="SSF46565">
    <property type="entry name" value="Chaperone J-domain"/>
    <property type="match status" value="1"/>
</dbReference>
<evidence type="ECO:0000256" key="1">
    <source>
        <dbReference type="ARBA" id="ARBA00004132"/>
    </source>
</evidence>
<evidence type="ECO:0000256" key="18">
    <source>
        <dbReference type="ARBA" id="ARBA00023306"/>
    </source>
</evidence>
<dbReference type="GO" id="GO:0005794">
    <property type="term" value="C:Golgi apparatus"/>
    <property type="evidence" value="ECO:0007669"/>
    <property type="project" value="UniProtKB-SubCell"/>
</dbReference>
<feature type="compositionally biased region" description="Low complexity" evidence="25">
    <location>
        <begin position="901"/>
        <end position="910"/>
    </location>
</feature>
<evidence type="ECO:0000256" key="15">
    <source>
        <dbReference type="ARBA" id="ARBA00022949"/>
    </source>
</evidence>
<dbReference type="SMART" id="SM01326">
    <property type="entry name" value="PTEN_C2"/>
    <property type="match status" value="1"/>
</dbReference>
<feature type="domain" description="C2 tensin-type" evidence="29">
    <location>
        <begin position="607"/>
        <end position="743"/>
    </location>
</feature>
<evidence type="ECO:0000256" key="6">
    <source>
        <dbReference type="ARBA" id="ARBA00012513"/>
    </source>
</evidence>
<evidence type="ECO:0000256" key="21">
    <source>
        <dbReference type="ARBA" id="ARBA00048679"/>
    </source>
</evidence>
<feature type="region of interest" description="Disordered" evidence="25">
    <location>
        <begin position="890"/>
        <end position="1050"/>
    </location>
</feature>
<evidence type="ECO:0000256" key="4">
    <source>
        <dbReference type="ARBA" id="ARBA00004601"/>
    </source>
</evidence>
<feature type="compositionally biased region" description="Polar residues" evidence="25">
    <location>
        <begin position="328"/>
        <end position="345"/>
    </location>
</feature>
<dbReference type="PROSITE" id="PS50076">
    <property type="entry name" value="DNAJ_2"/>
    <property type="match status" value="1"/>
</dbReference>
<evidence type="ECO:0000256" key="25">
    <source>
        <dbReference type="SAM" id="MobiDB-lite"/>
    </source>
</evidence>
<keyword evidence="10" id="KW-0597">Phosphoprotein</keyword>
<dbReference type="GO" id="GO:0005524">
    <property type="term" value="F:ATP binding"/>
    <property type="evidence" value="ECO:0007669"/>
    <property type="project" value="UniProtKB-KW"/>
</dbReference>
<gene>
    <name evidence="30" type="primary">CSON014931</name>
</gene>
<feature type="compositionally biased region" description="Low complexity" evidence="25">
    <location>
        <begin position="1000"/>
        <end position="1025"/>
    </location>
</feature>
<sequence>MGDFLKSAMNYFTPVSSGGAENDFVGNVVEVQSLKLRIKRLIAEGGFAYVYVAQDIQTNNEYALKRLLGADKEECNNIIQEINIHKEVTGHPNIVKFVAASFIDRTQQGQRLAEYLLVTELCKGGSLRDCLDKAFEPEIVLRVFYQACRAVQHLHSQETPINHRDIKIENYLLGVDGMLKLCDFGSSTKVQHNPDYNWSAQQRDLLIDHIHKFTTPMYRAPEQLETWNNHPIGPKSDIWALGCILYCLCFNKHPYEDSATLRIINANYTIPSDVRYQCFHEIIKGCFIVNPIERFDINQVMERLGAIAETKGWSLKGPLGISGKPLISPQNTNAMPSPMHQVNNQAPARPAPPRPSEAPRINPQFSSQQHHQQQQQQQTLIQGNAHHQYQQNAGAGGSGLFSSIKGGAGSFLKNLKDTSSKVMQTVQQSIARNDLDISYITQRIIVMPCPSEGLESAYKTNHIDDIKIYLESRFMPAKLSIYNLGPRNCPRLPPPVRTVDAYSIYQPDGGHRAPSLTAMYSLAEDMYGFLSVDPKNVIVIQSPDGGRGIAATMLCALLIYAHLVTEPEDAMQIFAVKRTPPNIKASELRYLYYLGDIVRSTPHLPHYNSVTLISLTIAPIPRMTKARDGCRIFVEVINNENVILNTLQDYERMRLYNIMEGKITLQLNLQVQGDISVTLYHARNVLGGMGRPQGIKICRFQLNTGYIPEEETLINLTKQDLDDLPNDEHIPNQFHVGLSVFVSDSEHPPSKKPPWLQNAHKSERDPKILFASELEYEENVDNFVTKPSNNKSKHVPPPRPMPPRPEPPMSVKNNEEKIIPDMSDFGSMAHGKVEQPKIVQEKAAPPIKEPSFDLLGSFESSHDPPPQSNIDLLVGDVSNNTTKTGIDDIFGSFTSNGQPNSSIHQSSSSSDLNGLNFNAFATPTNFSQFQPNQNKAQTQPSNGTSNKDPFADLGNLATGLDNTSWGGTLPMKPTPGNTPSPKSTQFSSPTHPNAAPMFGNPNLSSSSNPSPRLPSTPSHQQQQQQPTRPDYSRSHFDQQKQQQTSQQKPKNMDIFGDILGQQGYSFGSKTNQGPRSINEMRKEELVKEMDPERLKILEWSSPNIFQTEGKKNNIRALLCTTHTVLWPGAKWTKCEMAQLVTAADVKKAYRKACLAVHPDKHTGTENENIAKLIFMELNNAWSEFENDATQQNLFAN</sequence>
<evidence type="ECO:0000256" key="24">
    <source>
        <dbReference type="ARBA" id="ARBA00076380"/>
    </source>
</evidence>
<dbReference type="Gene3D" id="1.10.287.110">
    <property type="entry name" value="DnaJ domain"/>
    <property type="match status" value="1"/>
</dbReference>
<keyword evidence="8" id="KW-0963">Cytoplasm</keyword>
<keyword evidence="13" id="KW-0418">Kinase</keyword>
<dbReference type="PANTHER" id="PTHR22967:SF57">
    <property type="entry name" value="AUXILIN, ISOFORM A-RELATED"/>
    <property type="match status" value="1"/>
</dbReference>
<feature type="compositionally biased region" description="Polar residues" evidence="25">
    <location>
        <begin position="979"/>
        <end position="991"/>
    </location>
</feature>
<dbReference type="SMART" id="SM00220">
    <property type="entry name" value="S_TKc"/>
    <property type="match status" value="1"/>
</dbReference>
<dbReference type="EMBL" id="UFQT01000897">
    <property type="protein sequence ID" value="SSX27877.1"/>
    <property type="molecule type" value="Genomic_DNA"/>
</dbReference>
<keyword evidence="11" id="KW-0808">Transferase</keyword>
<evidence type="ECO:0000256" key="23">
    <source>
        <dbReference type="ARBA" id="ARBA00068393"/>
    </source>
</evidence>
<feature type="domain" description="Protein kinase" evidence="26">
    <location>
        <begin position="36"/>
        <end position="307"/>
    </location>
</feature>
<evidence type="ECO:0000256" key="11">
    <source>
        <dbReference type="ARBA" id="ARBA00022679"/>
    </source>
</evidence>
<evidence type="ECO:0000256" key="17">
    <source>
        <dbReference type="ARBA" id="ARBA00023034"/>
    </source>
</evidence>